<evidence type="ECO:0000313" key="2">
    <source>
        <dbReference type="Proteomes" id="UP000789525"/>
    </source>
</evidence>
<accession>A0ACA9KSE5</accession>
<name>A0ACA9KSE5_9GLOM</name>
<protein>
    <submittedName>
        <fullName evidence="1">13768_t:CDS:1</fullName>
    </submittedName>
</protein>
<keyword evidence="2" id="KW-1185">Reference proteome</keyword>
<dbReference type="Proteomes" id="UP000789525">
    <property type="component" value="Unassembled WGS sequence"/>
</dbReference>
<gene>
    <name evidence="1" type="ORF">ACOLOM_LOCUS2250</name>
</gene>
<evidence type="ECO:0000313" key="1">
    <source>
        <dbReference type="EMBL" id="CAG8487646.1"/>
    </source>
</evidence>
<dbReference type="EMBL" id="CAJVPT010002805">
    <property type="protein sequence ID" value="CAG8487646.1"/>
    <property type="molecule type" value="Genomic_DNA"/>
</dbReference>
<comment type="caution">
    <text evidence="1">The sequence shown here is derived from an EMBL/GenBank/DDBJ whole genome shotgun (WGS) entry which is preliminary data.</text>
</comment>
<reference evidence="1" key="1">
    <citation type="submission" date="2021-06" db="EMBL/GenBank/DDBJ databases">
        <authorList>
            <person name="Kallberg Y."/>
            <person name="Tangrot J."/>
            <person name="Rosling A."/>
        </authorList>
    </citation>
    <scope>NUCLEOTIDE SEQUENCE</scope>
    <source>
        <strain evidence="1">CL356</strain>
    </source>
</reference>
<organism evidence="1 2">
    <name type="scientific">Acaulospora colombiana</name>
    <dbReference type="NCBI Taxonomy" id="27376"/>
    <lineage>
        <taxon>Eukaryota</taxon>
        <taxon>Fungi</taxon>
        <taxon>Fungi incertae sedis</taxon>
        <taxon>Mucoromycota</taxon>
        <taxon>Glomeromycotina</taxon>
        <taxon>Glomeromycetes</taxon>
        <taxon>Diversisporales</taxon>
        <taxon>Acaulosporaceae</taxon>
        <taxon>Acaulospora</taxon>
    </lineage>
</organism>
<proteinExistence type="predicted"/>
<sequence length="164" mass="19095">MPRNYNLQDYKPSFPPSITAYDIVKMHMEKGLDNANKTSNAFLIYRMVYSSEIAEQDVGNISKMASNSWRNESMKVRKFYREMANEVKTSFKKMVPICFVDNQDFPVVSSYNSPRTSMNMSHDSFMVNRQGNMDLTDDEMFIKSLPDHLALFYTEIMDSLPSEF</sequence>